<evidence type="ECO:0000313" key="2">
    <source>
        <dbReference type="Proteomes" id="UP000076858"/>
    </source>
</evidence>
<protein>
    <submittedName>
        <fullName evidence="1">Uncharacterized protein</fullName>
    </submittedName>
</protein>
<sequence length="179" mass="20066">MIVFITIGFLVAFRVATPLTIPKEVTLFPDSTEIRKQIAQISCDGSYTFSFRASDGTFLIEHKDADGYVTGEFGYTNRRVKLSDYISQISAARRSLGLHNTGRKECETHANTDKALNTPKSGATAIAEDEKVDIHASFLPGPEEKKTILRERPKFFKFGEAIFRSVSTTYGFEKRLQTK</sequence>
<dbReference type="Proteomes" id="UP000076858">
    <property type="component" value="Unassembled WGS sequence"/>
</dbReference>
<comment type="caution">
    <text evidence="1">The sequence shown here is derived from an EMBL/GenBank/DDBJ whole genome shotgun (WGS) entry which is preliminary data.</text>
</comment>
<proteinExistence type="predicted"/>
<gene>
    <name evidence="1" type="ORF">APZ42_032574</name>
</gene>
<dbReference type="EMBL" id="LRGB01003123">
    <property type="protein sequence ID" value="KZS04289.1"/>
    <property type="molecule type" value="Genomic_DNA"/>
</dbReference>
<keyword evidence="2" id="KW-1185">Reference proteome</keyword>
<reference evidence="1 2" key="1">
    <citation type="submission" date="2016-03" db="EMBL/GenBank/DDBJ databases">
        <title>EvidentialGene: Evidence-directed Construction of Genes on Genomes.</title>
        <authorList>
            <person name="Gilbert D.G."/>
            <person name="Choi J.-H."/>
            <person name="Mockaitis K."/>
            <person name="Colbourne J."/>
            <person name="Pfrender M."/>
        </authorList>
    </citation>
    <scope>NUCLEOTIDE SEQUENCE [LARGE SCALE GENOMIC DNA]</scope>
    <source>
        <strain evidence="1 2">Xinb3</strain>
        <tissue evidence="1">Complete organism</tissue>
    </source>
</reference>
<dbReference type="AlphaFoldDB" id="A0A0P5UAP0"/>
<name>A0A0P5UAP0_9CRUS</name>
<organism evidence="1 2">
    <name type="scientific">Daphnia magna</name>
    <dbReference type="NCBI Taxonomy" id="35525"/>
    <lineage>
        <taxon>Eukaryota</taxon>
        <taxon>Metazoa</taxon>
        <taxon>Ecdysozoa</taxon>
        <taxon>Arthropoda</taxon>
        <taxon>Crustacea</taxon>
        <taxon>Branchiopoda</taxon>
        <taxon>Diplostraca</taxon>
        <taxon>Cladocera</taxon>
        <taxon>Anomopoda</taxon>
        <taxon>Daphniidae</taxon>
        <taxon>Daphnia</taxon>
    </lineage>
</organism>
<evidence type="ECO:0000313" key="1">
    <source>
        <dbReference type="EMBL" id="KZS04289.1"/>
    </source>
</evidence>
<accession>A0A0P5UAP0</accession>
<dbReference type="OrthoDB" id="6354448at2759"/>